<feature type="transmembrane region" description="Helical" evidence="6">
    <location>
        <begin position="41"/>
        <end position="60"/>
    </location>
</feature>
<feature type="transmembrane region" description="Helical" evidence="6">
    <location>
        <begin position="193"/>
        <end position="211"/>
    </location>
</feature>
<reference evidence="7" key="1">
    <citation type="submission" date="2020-05" db="EMBL/GenBank/DDBJ databases">
        <authorList>
            <person name="Chiriac C."/>
            <person name="Salcher M."/>
            <person name="Ghai R."/>
            <person name="Kavagutti S V."/>
        </authorList>
    </citation>
    <scope>NUCLEOTIDE SEQUENCE</scope>
</reference>
<feature type="transmembrane region" description="Helical" evidence="6">
    <location>
        <begin position="66"/>
        <end position="84"/>
    </location>
</feature>
<dbReference type="PANTHER" id="PTHR30028">
    <property type="entry name" value="UPF0014 INNER MEMBRANE PROTEIN YBBM-RELATED"/>
    <property type="match status" value="1"/>
</dbReference>
<evidence type="ECO:0000256" key="4">
    <source>
        <dbReference type="ARBA" id="ARBA00022989"/>
    </source>
</evidence>
<dbReference type="EMBL" id="CAFBLM010000070">
    <property type="protein sequence ID" value="CAB4879129.1"/>
    <property type="molecule type" value="Genomic_DNA"/>
</dbReference>
<sequence>MNTTAQIPQWTGVAASLLLVVLAAALVVYQRLGVARDLLWAAARAFVQLLAVGALLTILFAHAGLWGSALWVIGMVVLSGFVAAGRAKGLPRARVAAWIAVGLGTAATLGLLLLLRVIKAEPIVVVPVGGMVVSAAMSATALTMRTIARTATEQRAAIEARLSLGMSGVDAFSPYLREGVRTALIPALDTTKVVGLIALPGAMTGLILAGVSPFDAIRYQIVVMYMLLAAAALSSVVVARLTTSALFDSADRLVRFTHQS</sequence>
<feature type="transmembrane region" description="Helical" evidence="6">
    <location>
        <begin position="12"/>
        <end position="29"/>
    </location>
</feature>
<evidence type="ECO:0000256" key="2">
    <source>
        <dbReference type="ARBA" id="ARBA00005268"/>
    </source>
</evidence>
<proteinExistence type="inferred from homology"/>
<dbReference type="Pfam" id="PF03649">
    <property type="entry name" value="UPF0014"/>
    <property type="match status" value="1"/>
</dbReference>
<keyword evidence="5 6" id="KW-0472">Membrane</keyword>
<comment type="subcellular location">
    <subcellularLocation>
        <location evidence="1">Membrane</location>
        <topology evidence="1">Multi-pass membrane protein</topology>
    </subcellularLocation>
</comment>
<dbReference type="GO" id="GO:0005886">
    <property type="term" value="C:plasma membrane"/>
    <property type="evidence" value="ECO:0007669"/>
    <property type="project" value="TreeGrafter"/>
</dbReference>
<dbReference type="PANTHER" id="PTHR30028:SF0">
    <property type="entry name" value="PROTEIN ALUMINUM SENSITIVE 3"/>
    <property type="match status" value="1"/>
</dbReference>
<feature type="transmembrane region" description="Helical" evidence="6">
    <location>
        <begin position="96"/>
        <end position="118"/>
    </location>
</feature>
<evidence type="ECO:0000256" key="6">
    <source>
        <dbReference type="SAM" id="Phobius"/>
    </source>
</evidence>
<keyword evidence="3 6" id="KW-0812">Transmembrane</keyword>
<name>A0A6J7EF79_9ZZZZ</name>
<evidence type="ECO:0000313" key="7">
    <source>
        <dbReference type="EMBL" id="CAB4879129.1"/>
    </source>
</evidence>
<dbReference type="AlphaFoldDB" id="A0A6J7EF79"/>
<gene>
    <name evidence="7" type="ORF">UFOPK3401_01285</name>
</gene>
<dbReference type="InterPro" id="IPR005226">
    <property type="entry name" value="UPF0014_fam"/>
</dbReference>
<evidence type="ECO:0000256" key="3">
    <source>
        <dbReference type="ARBA" id="ARBA00022692"/>
    </source>
</evidence>
<organism evidence="7">
    <name type="scientific">freshwater metagenome</name>
    <dbReference type="NCBI Taxonomy" id="449393"/>
    <lineage>
        <taxon>unclassified sequences</taxon>
        <taxon>metagenomes</taxon>
        <taxon>ecological metagenomes</taxon>
    </lineage>
</organism>
<comment type="similarity">
    <text evidence="2">Belongs to the UPF0014 family.</text>
</comment>
<feature type="transmembrane region" description="Helical" evidence="6">
    <location>
        <begin position="217"/>
        <end position="239"/>
    </location>
</feature>
<accession>A0A6J7EF79</accession>
<protein>
    <submittedName>
        <fullName evidence="7">Unannotated protein</fullName>
    </submittedName>
</protein>
<feature type="transmembrane region" description="Helical" evidence="6">
    <location>
        <begin position="124"/>
        <end position="144"/>
    </location>
</feature>
<evidence type="ECO:0000256" key="5">
    <source>
        <dbReference type="ARBA" id="ARBA00023136"/>
    </source>
</evidence>
<evidence type="ECO:0000256" key="1">
    <source>
        <dbReference type="ARBA" id="ARBA00004141"/>
    </source>
</evidence>
<keyword evidence="4 6" id="KW-1133">Transmembrane helix</keyword>